<dbReference type="InterPro" id="IPR007741">
    <property type="entry name" value="Ribosomal_mL43/mS25/NADH_DH"/>
</dbReference>
<feature type="domain" description="Ribosomal protein/NADH dehydrogenase" evidence="8">
    <location>
        <begin position="37"/>
        <end position="110"/>
    </location>
</feature>
<reference evidence="10" key="1">
    <citation type="submission" date="2025-08" db="UniProtKB">
        <authorList>
            <consortium name="RefSeq"/>
        </authorList>
    </citation>
    <scope>IDENTIFICATION</scope>
</reference>
<evidence type="ECO:0000256" key="2">
    <source>
        <dbReference type="ARBA" id="ARBA00008046"/>
    </source>
</evidence>
<evidence type="ECO:0000259" key="8">
    <source>
        <dbReference type="SMART" id="SM00916"/>
    </source>
</evidence>
<accession>A0A6I9W3H4</accession>
<dbReference type="PANTHER" id="PTHR13274">
    <property type="entry name" value="MITOCHONDRIAL RIBOSOMAL PROTEIN S25"/>
    <property type="match status" value="1"/>
</dbReference>
<dbReference type="Gene3D" id="3.40.30.10">
    <property type="entry name" value="Glutaredoxin"/>
    <property type="match status" value="1"/>
</dbReference>
<evidence type="ECO:0000313" key="9">
    <source>
        <dbReference type="Proteomes" id="UP000504615"/>
    </source>
</evidence>
<evidence type="ECO:0000256" key="5">
    <source>
        <dbReference type="ARBA" id="ARBA00023274"/>
    </source>
</evidence>
<evidence type="ECO:0000256" key="7">
    <source>
        <dbReference type="ARBA" id="ARBA00035369"/>
    </source>
</evidence>
<dbReference type="KEGG" id="pbar:105426709"/>
<protein>
    <recommendedName>
        <fullName evidence="6">Small ribosomal subunit protein mS25</fullName>
    </recommendedName>
    <alternativeName>
        <fullName evidence="7">28S ribosomal protein S25, mitochondrial</fullName>
    </alternativeName>
</protein>
<evidence type="ECO:0000256" key="6">
    <source>
        <dbReference type="ARBA" id="ARBA00035139"/>
    </source>
</evidence>
<comment type="subcellular location">
    <subcellularLocation>
        <location evidence="1">Mitochondrion</location>
    </subcellularLocation>
</comment>
<dbReference type="InterPro" id="IPR040049">
    <property type="entry name" value="Ribosomal_mS25/mL61"/>
</dbReference>
<dbReference type="InterPro" id="IPR036249">
    <property type="entry name" value="Thioredoxin-like_sf"/>
</dbReference>
<dbReference type="CTD" id="64432"/>
<dbReference type="GO" id="GO:1990904">
    <property type="term" value="C:ribonucleoprotein complex"/>
    <property type="evidence" value="ECO:0007669"/>
    <property type="project" value="UniProtKB-KW"/>
</dbReference>
<evidence type="ECO:0000256" key="1">
    <source>
        <dbReference type="ARBA" id="ARBA00004173"/>
    </source>
</evidence>
<keyword evidence="4" id="KW-0496">Mitochondrion</keyword>
<evidence type="ECO:0000256" key="4">
    <source>
        <dbReference type="ARBA" id="ARBA00023128"/>
    </source>
</evidence>
<evidence type="ECO:0000256" key="3">
    <source>
        <dbReference type="ARBA" id="ARBA00022980"/>
    </source>
</evidence>
<dbReference type="Pfam" id="PF05047">
    <property type="entry name" value="L51_S25_CI-B8"/>
    <property type="match status" value="1"/>
</dbReference>
<dbReference type="AlphaFoldDB" id="A0A6I9W3H4"/>
<dbReference type="RefSeq" id="XP_011636347.1">
    <property type="nucleotide sequence ID" value="XM_011638045.2"/>
</dbReference>
<proteinExistence type="inferred from homology"/>
<dbReference type="OrthoDB" id="5919182at2759"/>
<comment type="similarity">
    <text evidence="2">Belongs to the mitochondrion-specific ribosomal protein mS25 family.</text>
</comment>
<dbReference type="SUPFAM" id="SSF52833">
    <property type="entry name" value="Thioredoxin-like"/>
    <property type="match status" value="1"/>
</dbReference>
<keyword evidence="3 10" id="KW-0689">Ribosomal protein</keyword>
<dbReference type="SMART" id="SM00916">
    <property type="entry name" value="L51_S25_CI-B8"/>
    <property type="match status" value="1"/>
</dbReference>
<dbReference type="GO" id="GO:0003735">
    <property type="term" value="F:structural constituent of ribosome"/>
    <property type="evidence" value="ECO:0007669"/>
    <property type="project" value="InterPro"/>
</dbReference>
<organism evidence="9 10">
    <name type="scientific">Pogonomyrmex barbatus</name>
    <name type="common">red harvester ant</name>
    <dbReference type="NCBI Taxonomy" id="144034"/>
    <lineage>
        <taxon>Eukaryota</taxon>
        <taxon>Metazoa</taxon>
        <taxon>Ecdysozoa</taxon>
        <taxon>Arthropoda</taxon>
        <taxon>Hexapoda</taxon>
        <taxon>Insecta</taxon>
        <taxon>Pterygota</taxon>
        <taxon>Neoptera</taxon>
        <taxon>Endopterygota</taxon>
        <taxon>Hymenoptera</taxon>
        <taxon>Apocrita</taxon>
        <taxon>Aculeata</taxon>
        <taxon>Formicoidea</taxon>
        <taxon>Formicidae</taxon>
        <taxon>Myrmicinae</taxon>
        <taxon>Pogonomyrmex</taxon>
    </lineage>
</organism>
<gene>
    <name evidence="10" type="primary">LOC105426709</name>
</gene>
<dbReference type="GeneID" id="105426709"/>
<name>A0A6I9W3H4_9HYME</name>
<keyword evidence="9" id="KW-1185">Reference proteome</keyword>
<dbReference type="PANTHER" id="PTHR13274:SF2">
    <property type="entry name" value="SMALL RIBOSOMAL SUBUNIT PROTEIN MS25"/>
    <property type="match status" value="1"/>
</dbReference>
<dbReference type="Proteomes" id="UP000504615">
    <property type="component" value="Unplaced"/>
</dbReference>
<evidence type="ECO:0000313" key="10">
    <source>
        <dbReference type="RefSeq" id="XP_011636347.1"/>
    </source>
</evidence>
<keyword evidence="5" id="KW-0687">Ribonucleoprotein</keyword>
<sequence length="170" mass="19515">MPFMIGKEPIRRTVKYLMAGKLYLKDKIQILSINYNTFGKHHRGIREFVFWHLSQLQYKNPDVQIVTFKNITPSPFIKCYYEDGKTMLIDVDSKSKDEILEHLIKVVGKPKNILIQEALALAKKDNPANFGVGCPRSCICHILGQVPCPGVVPLPDHMRGKIIRERLNKD</sequence>
<dbReference type="GO" id="GO:0005739">
    <property type="term" value="C:mitochondrion"/>
    <property type="evidence" value="ECO:0007669"/>
    <property type="project" value="UniProtKB-SubCell"/>
</dbReference>
<dbReference type="GO" id="GO:0005840">
    <property type="term" value="C:ribosome"/>
    <property type="evidence" value="ECO:0007669"/>
    <property type="project" value="UniProtKB-KW"/>
</dbReference>